<dbReference type="Pfam" id="PF11146">
    <property type="entry name" value="DUF2905"/>
    <property type="match status" value="1"/>
</dbReference>
<comment type="caution">
    <text evidence="2">The sequence shown here is derived from an EMBL/GenBank/DDBJ whole genome shotgun (WGS) entry which is preliminary data.</text>
</comment>
<organism evidence="2 3">
    <name type="scientific">Candidatus Daviesbacteria bacterium RIFCSPHIGHO2_12_FULL_37_11</name>
    <dbReference type="NCBI Taxonomy" id="1797777"/>
    <lineage>
        <taxon>Bacteria</taxon>
        <taxon>Candidatus Daviesiibacteriota</taxon>
    </lineage>
</organism>
<evidence type="ECO:0000313" key="2">
    <source>
        <dbReference type="EMBL" id="OGE38891.1"/>
    </source>
</evidence>
<sequence length="70" mass="8054">MGYMDYVIKTFALTAATILVMGLVWNLSPRLPRFPWDLRLDKFGFTLYVPFISALIVSAILTMFLNFFGK</sequence>
<evidence type="ECO:0000313" key="3">
    <source>
        <dbReference type="Proteomes" id="UP000176527"/>
    </source>
</evidence>
<name>A0A1F5KE62_9BACT</name>
<dbReference type="Proteomes" id="UP000176527">
    <property type="component" value="Unassembled WGS sequence"/>
</dbReference>
<feature type="transmembrane region" description="Helical" evidence="1">
    <location>
        <begin position="7"/>
        <end position="27"/>
    </location>
</feature>
<proteinExistence type="predicted"/>
<protein>
    <recommendedName>
        <fullName evidence="4">DUF2905 domain-containing protein</fullName>
    </recommendedName>
</protein>
<keyword evidence="1" id="KW-0472">Membrane</keyword>
<dbReference type="EMBL" id="MFDE01000010">
    <property type="protein sequence ID" value="OGE38891.1"/>
    <property type="molecule type" value="Genomic_DNA"/>
</dbReference>
<reference evidence="2 3" key="1">
    <citation type="journal article" date="2016" name="Nat. Commun.">
        <title>Thousands of microbial genomes shed light on interconnected biogeochemical processes in an aquifer system.</title>
        <authorList>
            <person name="Anantharaman K."/>
            <person name="Brown C.T."/>
            <person name="Hug L.A."/>
            <person name="Sharon I."/>
            <person name="Castelle C.J."/>
            <person name="Probst A.J."/>
            <person name="Thomas B.C."/>
            <person name="Singh A."/>
            <person name="Wilkins M.J."/>
            <person name="Karaoz U."/>
            <person name="Brodie E.L."/>
            <person name="Williams K.H."/>
            <person name="Hubbard S.S."/>
            <person name="Banfield J.F."/>
        </authorList>
    </citation>
    <scope>NUCLEOTIDE SEQUENCE [LARGE SCALE GENOMIC DNA]</scope>
</reference>
<accession>A0A1F5KE62</accession>
<keyword evidence="1" id="KW-1133">Transmembrane helix</keyword>
<feature type="transmembrane region" description="Helical" evidence="1">
    <location>
        <begin position="47"/>
        <end position="68"/>
    </location>
</feature>
<evidence type="ECO:0008006" key="4">
    <source>
        <dbReference type="Google" id="ProtNLM"/>
    </source>
</evidence>
<evidence type="ECO:0000256" key="1">
    <source>
        <dbReference type="SAM" id="Phobius"/>
    </source>
</evidence>
<gene>
    <name evidence="2" type="ORF">A3F00_01380</name>
</gene>
<dbReference type="AlphaFoldDB" id="A0A1F5KE62"/>
<keyword evidence="1" id="KW-0812">Transmembrane</keyword>
<dbReference type="InterPro" id="IPR021320">
    <property type="entry name" value="DUF2905"/>
</dbReference>